<evidence type="ECO:0000256" key="4">
    <source>
        <dbReference type="ARBA" id="ARBA00022989"/>
    </source>
</evidence>
<evidence type="ECO:0000256" key="5">
    <source>
        <dbReference type="ARBA" id="ARBA00023136"/>
    </source>
</evidence>
<gene>
    <name evidence="8" type="ORF">Dsin_022526</name>
</gene>
<evidence type="ECO:0000256" key="6">
    <source>
        <dbReference type="SAM" id="Phobius"/>
    </source>
</evidence>
<keyword evidence="9" id="KW-1185">Reference proteome</keyword>
<comment type="subcellular location">
    <subcellularLocation>
        <location evidence="1">Membrane</location>
        <topology evidence="1">Multi-pass membrane protein</topology>
    </subcellularLocation>
</comment>
<feature type="transmembrane region" description="Helical" evidence="6">
    <location>
        <begin position="40"/>
        <end position="61"/>
    </location>
</feature>
<dbReference type="EMBL" id="JANJYJ010000007">
    <property type="protein sequence ID" value="KAK3199111.1"/>
    <property type="molecule type" value="Genomic_DNA"/>
</dbReference>
<dbReference type="GO" id="GO:0140359">
    <property type="term" value="F:ABC-type transporter activity"/>
    <property type="evidence" value="ECO:0007669"/>
    <property type="project" value="InterPro"/>
</dbReference>
<proteinExistence type="predicted"/>
<dbReference type="Proteomes" id="UP001281410">
    <property type="component" value="Unassembled WGS sequence"/>
</dbReference>
<keyword evidence="2" id="KW-0813">Transport</keyword>
<dbReference type="PANTHER" id="PTHR48041">
    <property type="entry name" value="ABC TRANSPORTER G FAMILY MEMBER 28"/>
    <property type="match status" value="1"/>
</dbReference>
<comment type="caution">
    <text evidence="8">The sequence shown here is derived from an EMBL/GenBank/DDBJ whole genome shotgun (WGS) entry which is preliminary data.</text>
</comment>
<reference evidence="8" key="1">
    <citation type="journal article" date="2023" name="Plant J.">
        <title>Genome sequences and population genomics provide insights into the demographic history, inbreeding, and mutation load of two 'living fossil' tree species of Dipteronia.</title>
        <authorList>
            <person name="Feng Y."/>
            <person name="Comes H.P."/>
            <person name="Chen J."/>
            <person name="Zhu S."/>
            <person name="Lu R."/>
            <person name="Zhang X."/>
            <person name="Li P."/>
            <person name="Qiu J."/>
            <person name="Olsen K.M."/>
            <person name="Qiu Y."/>
        </authorList>
    </citation>
    <scope>NUCLEOTIDE SEQUENCE</scope>
    <source>
        <strain evidence="8">NBL</strain>
    </source>
</reference>
<evidence type="ECO:0000313" key="9">
    <source>
        <dbReference type="Proteomes" id="UP001281410"/>
    </source>
</evidence>
<feature type="transmembrane region" description="Helical" evidence="6">
    <location>
        <begin position="12"/>
        <end position="34"/>
    </location>
</feature>
<sequence length="123" mass="13884">MYRLSSYFMSRILADLPVQLVLPTVFVSFTYYMAGFKLTIVNFCHTLFIVLYSSFVSQGLGHAIGALVMKQKSALFLGATLMLSFLLTSGFYIQNVPGFMAWIRYISVGHHTYKLLLGSQYKA</sequence>
<evidence type="ECO:0000313" key="8">
    <source>
        <dbReference type="EMBL" id="KAK3199111.1"/>
    </source>
</evidence>
<keyword evidence="5 6" id="KW-0472">Membrane</keyword>
<dbReference type="AlphaFoldDB" id="A0AAE0A305"/>
<keyword evidence="4 6" id="KW-1133">Transmembrane helix</keyword>
<feature type="transmembrane region" description="Helical" evidence="6">
    <location>
        <begin position="73"/>
        <end position="93"/>
    </location>
</feature>
<evidence type="ECO:0000256" key="1">
    <source>
        <dbReference type="ARBA" id="ARBA00004141"/>
    </source>
</evidence>
<name>A0AAE0A305_9ROSI</name>
<evidence type="ECO:0000259" key="7">
    <source>
        <dbReference type="Pfam" id="PF01061"/>
    </source>
</evidence>
<evidence type="ECO:0000256" key="2">
    <source>
        <dbReference type="ARBA" id="ARBA00022448"/>
    </source>
</evidence>
<protein>
    <recommendedName>
        <fullName evidence="7">ABC-2 type transporter transmembrane domain-containing protein</fullName>
    </recommendedName>
</protein>
<dbReference type="Pfam" id="PF01061">
    <property type="entry name" value="ABC2_membrane"/>
    <property type="match status" value="1"/>
</dbReference>
<organism evidence="8 9">
    <name type="scientific">Dipteronia sinensis</name>
    <dbReference type="NCBI Taxonomy" id="43782"/>
    <lineage>
        <taxon>Eukaryota</taxon>
        <taxon>Viridiplantae</taxon>
        <taxon>Streptophyta</taxon>
        <taxon>Embryophyta</taxon>
        <taxon>Tracheophyta</taxon>
        <taxon>Spermatophyta</taxon>
        <taxon>Magnoliopsida</taxon>
        <taxon>eudicotyledons</taxon>
        <taxon>Gunneridae</taxon>
        <taxon>Pentapetalae</taxon>
        <taxon>rosids</taxon>
        <taxon>malvids</taxon>
        <taxon>Sapindales</taxon>
        <taxon>Sapindaceae</taxon>
        <taxon>Hippocastanoideae</taxon>
        <taxon>Acereae</taxon>
        <taxon>Dipteronia</taxon>
    </lineage>
</organism>
<keyword evidence="3 6" id="KW-0812">Transmembrane</keyword>
<dbReference type="PANTHER" id="PTHR48041:SF22">
    <property type="entry name" value="ABC TRANSPORTER G FAMILY MEMBER 9"/>
    <property type="match status" value="1"/>
</dbReference>
<evidence type="ECO:0000256" key="3">
    <source>
        <dbReference type="ARBA" id="ARBA00022692"/>
    </source>
</evidence>
<dbReference type="InterPro" id="IPR013525">
    <property type="entry name" value="ABC2_TM"/>
</dbReference>
<dbReference type="GO" id="GO:0005886">
    <property type="term" value="C:plasma membrane"/>
    <property type="evidence" value="ECO:0007669"/>
    <property type="project" value="TreeGrafter"/>
</dbReference>
<feature type="domain" description="ABC-2 type transporter transmembrane" evidence="7">
    <location>
        <begin position="1"/>
        <end position="121"/>
    </location>
</feature>
<dbReference type="InterPro" id="IPR050352">
    <property type="entry name" value="ABCG_transporters"/>
</dbReference>
<accession>A0AAE0A305</accession>